<organism evidence="1 2">
    <name type="scientific">Paraburkholderia atlantica</name>
    <dbReference type="NCBI Taxonomy" id="2654982"/>
    <lineage>
        <taxon>Bacteria</taxon>
        <taxon>Pseudomonadati</taxon>
        <taxon>Pseudomonadota</taxon>
        <taxon>Betaproteobacteria</taxon>
        <taxon>Burkholderiales</taxon>
        <taxon>Burkholderiaceae</taxon>
        <taxon>Paraburkholderia</taxon>
    </lineage>
</organism>
<evidence type="ECO:0000313" key="1">
    <source>
        <dbReference type="EMBL" id="MBB5429187.1"/>
    </source>
</evidence>
<name>A0A7W8QEU7_PARAM</name>
<sequence>MWVMAPEWVLSGAYMYMKGNQVVDNNHAHQLTATLKYFLSK</sequence>
<dbReference type="EMBL" id="JACHDD010000020">
    <property type="protein sequence ID" value="MBB5429187.1"/>
    <property type="molecule type" value="Genomic_DNA"/>
</dbReference>
<reference evidence="1 2" key="1">
    <citation type="submission" date="2020-08" db="EMBL/GenBank/DDBJ databases">
        <title>Genomic Encyclopedia of Type Strains, Phase IV (KMG-V): Genome sequencing to study the core and pangenomes of soil and plant-associated prokaryotes.</title>
        <authorList>
            <person name="Whitman W."/>
        </authorList>
    </citation>
    <scope>NUCLEOTIDE SEQUENCE [LARGE SCALE GENOMIC DNA]</scope>
    <source>
        <strain evidence="1 2">JPY158</strain>
    </source>
</reference>
<proteinExistence type="predicted"/>
<accession>A0A7W8QEU7</accession>
<gene>
    <name evidence="1" type="ORF">HDG40_007384</name>
</gene>
<dbReference type="AlphaFoldDB" id="A0A7W8QEU7"/>
<keyword evidence="2" id="KW-1185">Reference proteome</keyword>
<comment type="caution">
    <text evidence="1">The sequence shown here is derived from an EMBL/GenBank/DDBJ whole genome shotgun (WGS) entry which is preliminary data.</text>
</comment>
<protein>
    <submittedName>
        <fullName evidence="1">Uncharacterized protein</fullName>
    </submittedName>
</protein>
<dbReference type="RefSeq" id="WP_260185959.1">
    <property type="nucleotide sequence ID" value="NZ_JACHDD010000020.1"/>
</dbReference>
<dbReference type="Proteomes" id="UP000592780">
    <property type="component" value="Unassembled WGS sequence"/>
</dbReference>
<evidence type="ECO:0000313" key="2">
    <source>
        <dbReference type="Proteomes" id="UP000592780"/>
    </source>
</evidence>